<evidence type="ECO:0000256" key="5">
    <source>
        <dbReference type="ARBA" id="ARBA00023002"/>
    </source>
</evidence>
<evidence type="ECO:0000259" key="7">
    <source>
        <dbReference type="Pfam" id="PF01266"/>
    </source>
</evidence>
<gene>
    <name evidence="8" type="ORF">BDV38DRAFT_291110</name>
</gene>
<keyword evidence="4" id="KW-0274">FAD</keyword>
<reference evidence="8 9" key="1">
    <citation type="submission" date="2019-04" db="EMBL/GenBank/DDBJ databases">
        <title>Friends and foes A comparative genomics study of 23 Aspergillus species from section Flavi.</title>
        <authorList>
            <consortium name="DOE Joint Genome Institute"/>
            <person name="Kjaerbolling I."/>
            <person name="Vesth T."/>
            <person name="Frisvad J.C."/>
            <person name="Nybo J.L."/>
            <person name="Theobald S."/>
            <person name="Kildgaard S."/>
            <person name="Isbrandt T."/>
            <person name="Kuo A."/>
            <person name="Sato A."/>
            <person name="Lyhne E.K."/>
            <person name="Kogle M.E."/>
            <person name="Wiebenga A."/>
            <person name="Kun R.S."/>
            <person name="Lubbers R.J."/>
            <person name="Makela M.R."/>
            <person name="Barry K."/>
            <person name="Chovatia M."/>
            <person name="Clum A."/>
            <person name="Daum C."/>
            <person name="Haridas S."/>
            <person name="He G."/>
            <person name="LaButti K."/>
            <person name="Lipzen A."/>
            <person name="Mondo S."/>
            <person name="Riley R."/>
            <person name="Salamov A."/>
            <person name="Simmons B.A."/>
            <person name="Magnuson J.K."/>
            <person name="Henrissat B."/>
            <person name="Mortensen U.H."/>
            <person name="Larsen T.O."/>
            <person name="Devries R.P."/>
            <person name="Grigoriev I.V."/>
            <person name="Machida M."/>
            <person name="Baker S.E."/>
            <person name="Andersen M.R."/>
        </authorList>
    </citation>
    <scope>NUCLEOTIDE SEQUENCE [LARGE SCALE GENOMIC DNA]</scope>
    <source>
        <strain evidence="8 9">CBS 117625</strain>
    </source>
</reference>
<dbReference type="InterPro" id="IPR045170">
    <property type="entry name" value="MTOX"/>
</dbReference>
<dbReference type="GeneID" id="43645871"/>
<dbReference type="GO" id="GO:0050031">
    <property type="term" value="F:L-pipecolate oxidase activity"/>
    <property type="evidence" value="ECO:0007669"/>
    <property type="project" value="TreeGrafter"/>
</dbReference>
<name>A0A5N6SYR5_ASPPS</name>
<dbReference type="RefSeq" id="XP_031915891.1">
    <property type="nucleotide sequence ID" value="XM_032061661.1"/>
</dbReference>
<dbReference type="Proteomes" id="UP000325672">
    <property type="component" value="Unassembled WGS sequence"/>
</dbReference>
<keyword evidence="5" id="KW-0560">Oxidoreductase</keyword>
<dbReference type="Pfam" id="PF01266">
    <property type="entry name" value="DAO"/>
    <property type="match status" value="1"/>
</dbReference>
<proteinExistence type="inferred from homology"/>
<evidence type="ECO:0000313" key="8">
    <source>
        <dbReference type="EMBL" id="KAE8139828.1"/>
    </source>
</evidence>
<evidence type="ECO:0000256" key="4">
    <source>
        <dbReference type="ARBA" id="ARBA00022827"/>
    </source>
</evidence>
<evidence type="ECO:0000256" key="3">
    <source>
        <dbReference type="ARBA" id="ARBA00022630"/>
    </source>
</evidence>
<dbReference type="PANTHER" id="PTHR10961:SF45">
    <property type="entry name" value="FAD DEPENDENT OXIDOREDUCTASE DOMAIN-CONTAINING PROTEIN-RELATED"/>
    <property type="match status" value="1"/>
</dbReference>
<accession>A0A5N6SYR5</accession>
<dbReference type="Gene3D" id="3.30.9.10">
    <property type="entry name" value="D-Amino Acid Oxidase, subunit A, domain 2"/>
    <property type="match status" value="1"/>
</dbReference>
<dbReference type="SUPFAM" id="SSF51905">
    <property type="entry name" value="FAD/NAD(P)-binding domain"/>
    <property type="match status" value="1"/>
</dbReference>
<evidence type="ECO:0000256" key="6">
    <source>
        <dbReference type="SAM" id="MobiDB-lite"/>
    </source>
</evidence>
<evidence type="ECO:0000256" key="2">
    <source>
        <dbReference type="ARBA" id="ARBA00010989"/>
    </source>
</evidence>
<dbReference type="InterPro" id="IPR036188">
    <property type="entry name" value="FAD/NAD-bd_sf"/>
</dbReference>
<dbReference type="EMBL" id="ML743564">
    <property type="protein sequence ID" value="KAE8139828.1"/>
    <property type="molecule type" value="Genomic_DNA"/>
</dbReference>
<dbReference type="Gene3D" id="3.50.50.60">
    <property type="entry name" value="FAD/NAD(P)-binding domain"/>
    <property type="match status" value="1"/>
</dbReference>
<evidence type="ECO:0000313" key="9">
    <source>
        <dbReference type="Proteomes" id="UP000325672"/>
    </source>
</evidence>
<sequence>MQQSSSIPDKPCPSTDRIIIVGAGVFGLATALELRKRGYQQIFVLDRHMPPVLDGSSVDISRVIRVDYTDPFYAKLGLEALQMWRQKYDDHFNECEFTLMTESIDDPRVVRTKQALQMLGQTVHTFRGRDEFKARYPFFDGDLPLHVSGYSNKVCGWVNAKHVIQAVVSECTKAGISFITGKRGMVMSLLQAEKRVVGVKVASGETMTCARLILATGSWTNHLLDLHGAVVSTCHPVASIQLSKDEAAKLAKQPVTCNLTSGVFVFPPTSDNVLKVARHDYGYETTLAAESRGHIPAWSSTSAPRLFRHSFKSQFIPDEADAALRAGLTLLLPQFKDHPWINRKLCWYSDTPDGDFIIDHHPDIAGLFLATGDSGHGFKFLPIIGRYVVDILEHSAPRIHRARWAYKPTGRPMSSGMNGSRAGPPRRVLTSLEQAKL</sequence>
<dbReference type="GO" id="GO:0008115">
    <property type="term" value="F:sarcosine oxidase activity"/>
    <property type="evidence" value="ECO:0007669"/>
    <property type="project" value="TreeGrafter"/>
</dbReference>
<keyword evidence="9" id="KW-1185">Reference proteome</keyword>
<dbReference type="AlphaFoldDB" id="A0A5N6SYR5"/>
<dbReference type="GO" id="GO:0050660">
    <property type="term" value="F:flavin adenine dinucleotide binding"/>
    <property type="evidence" value="ECO:0007669"/>
    <property type="project" value="InterPro"/>
</dbReference>
<protein>
    <submittedName>
        <fullName evidence="8">FAD dependent oxidoreductase</fullName>
    </submittedName>
</protein>
<feature type="region of interest" description="Disordered" evidence="6">
    <location>
        <begin position="410"/>
        <end position="437"/>
    </location>
</feature>
<dbReference type="PANTHER" id="PTHR10961">
    <property type="entry name" value="PEROXISOMAL SARCOSINE OXIDASE"/>
    <property type="match status" value="1"/>
</dbReference>
<dbReference type="GO" id="GO:0004657">
    <property type="term" value="F:proline dehydrogenase activity"/>
    <property type="evidence" value="ECO:0007669"/>
    <property type="project" value="TreeGrafter"/>
</dbReference>
<dbReference type="OrthoDB" id="2219495at2759"/>
<keyword evidence="3" id="KW-0285">Flavoprotein</keyword>
<evidence type="ECO:0000256" key="1">
    <source>
        <dbReference type="ARBA" id="ARBA00001974"/>
    </source>
</evidence>
<dbReference type="InterPro" id="IPR006076">
    <property type="entry name" value="FAD-dep_OxRdtase"/>
</dbReference>
<comment type="similarity">
    <text evidence="2">Belongs to the MSOX/MTOX family.</text>
</comment>
<organism evidence="8 9">
    <name type="scientific">Aspergillus pseudotamarii</name>
    <dbReference type="NCBI Taxonomy" id="132259"/>
    <lineage>
        <taxon>Eukaryota</taxon>
        <taxon>Fungi</taxon>
        <taxon>Dikarya</taxon>
        <taxon>Ascomycota</taxon>
        <taxon>Pezizomycotina</taxon>
        <taxon>Eurotiomycetes</taxon>
        <taxon>Eurotiomycetidae</taxon>
        <taxon>Eurotiales</taxon>
        <taxon>Aspergillaceae</taxon>
        <taxon>Aspergillus</taxon>
        <taxon>Aspergillus subgen. Circumdati</taxon>
    </lineage>
</organism>
<feature type="domain" description="FAD dependent oxidoreductase" evidence="7">
    <location>
        <begin position="17"/>
        <end position="390"/>
    </location>
</feature>
<comment type="cofactor">
    <cofactor evidence="1">
        <name>FAD</name>
        <dbReference type="ChEBI" id="CHEBI:57692"/>
    </cofactor>
</comment>